<dbReference type="Proteomes" id="UP000237662">
    <property type="component" value="Unassembled WGS sequence"/>
</dbReference>
<dbReference type="RefSeq" id="WP_104419747.1">
    <property type="nucleotide sequence ID" value="NZ_PTJC01000006.1"/>
</dbReference>
<proteinExistence type="predicted"/>
<dbReference type="InterPro" id="IPR046863">
    <property type="entry name" value="MbnP-like_dom"/>
</dbReference>
<dbReference type="EMBL" id="PTJC01000006">
    <property type="protein sequence ID" value="PPK85239.1"/>
    <property type="molecule type" value="Genomic_DNA"/>
</dbReference>
<sequence>MNSSFPYLFIFLSLLLLTACDDDVITPATGDTGTVEIEFENVFGPQTNQRSFGLGDTTDTEFPYANALDQPYRVTYLKYYVSEIVLEGPNGERYEEPIDVTATSARGFHLVDATRPESMVFDLADVPSGTYNSMSFTLGVDSTHVLEGAAGGDLDPVDSGMFWSWNAGYVAFKFEGQSPDSPGGAHGNSLVPGTPNGMVFHLGGWKDIEGTVLRNNNQRVTIDFLDRATVNDNQSPTIHLEFDVNSIFDGPGGTIDFGQSNVNMHSPVDATPLIRNATAGFRYDHIHQ</sequence>
<accession>A0A2S6I2D5</accession>
<comment type="caution">
    <text evidence="3">The sequence shown here is derived from an EMBL/GenBank/DDBJ whole genome shotgun (WGS) entry which is preliminary data.</text>
</comment>
<protein>
    <recommendedName>
        <fullName evidence="2">Copper-binding protein MbnP-like domain-containing protein</fullName>
    </recommendedName>
</protein>
<dbReference type="AlphaFoldDB" id="A0A2S6I2D5"/>
<name>A0A2S6I2D5_9BACT</name>
<feature type="domain" description="Copper-binding protein MbnP-like" evidence="2">
    <location>
        <begin position="32"/>
        <end position="261"/>
    </location>
</feature>
<evidence type="ECO:0000313" key="4">
    <source>
        <dbReference type="Proteomes" id="UP000237662"/>
    </source>
</evidence>
<organism evidence="3 4">
    <name type="scientific">Neolewinella xylanilytica</name>
    <dbReference type="NCBI Taxonomy" id="1514080"/>
    <lineage>
        <taxon>Bacteria</taxon>
        <taxon>Pseudomonadati</taxon>
        <taxon>Bacteroidota</taxon>
        <taxon>Saprospiria</taxon>
        <taxon>Saprospirales</taxon>
        <taxon>Lewinellaceae</taxon>
        <taxon>Neolewinella</taxon>
    </lineage>
</organism>
<evidence type="ECO:0000313" key="3">
    <source>
        <dbReference type="EMBL" id="PPK85239.1"/>
    </source>
</evidence>
<feature type="chain" id="PRO_5015499197" description="Copper-binding protein MbnP-like domain-containing protein" evidence="1">
    <location>
        <begin position="22"/>
        <end position="288"/>
    </location>
</feature>
<keyword evidence="1" id="KW-0732">Signal</keyword>
<dbReference type="Pfam" id="PF20243">
    <property type="entry name" value="MbnP"/>
    <property type="match status" value="1"/>
</dbReference>
<reference evidence="3 4" key="1">
    <citation type="submission" date="2018-02" db="EMBL/GenBank/DDBJ databases">
        <title>Genomic Encyclopedia of Archaeal and Bacterial Type Strains, Phase II (KMG-II): from individual species to whole genera.</title>
        <authorList>
            <person name="Goeker M."/>
        </authorList>
    </citation>
    <scope>NUCLEOTIDE SEQUENCE [LARGE SCALE GENOMIC DNA]</scope>
    <source>
        <strain evidence="3 4">DSM 29526</strain>
    </source>
</reference>
<feature type="signal peptide" evidence="1">
    <location>
        <begin position="1"/>
        <end position="21"/>
    </location>
</feature>
<evidence type="ECO:0000256" key="1">
    <source>
        <dbReference type="SAM" id="SignalP"/>
    </source>
</evidence>
<keyword evidence="4" id="KW-1185">Reference proteome</keyword>
<dbReference type="OrthoDB" id="1422031at2"/>
<gene>
    <name evidence="3" type="ORF">CLV84_2131</name>
</gene>
<evidence type="ECO:0000259" key="2">
    <source>
        <dbReference type="Pfam" id="PF20243"/>
    </source>
</evidence>